<feature type="transmembrane region" description="Helical" evidence="1">
    <location>
        <begin position="131"/>
        <end position="151"/>
    </location>
</feature>
<protein>
    <submittedName>
        <fullName evidence="2">DUF2007 domain-containing protein</fullName>
    </submittedName>
</protein>
<dbReference type="Proteomes" id="UP000438914">
    <property type="component" value="Unassembled WGS sequence"/>
</dbReference>
<evidence type="ECO:0000256" key="1">
    <source>
        <dbReference type="SAM" id="Phobius"/>
    </source>
</evidence>
<name>A0A7K0KET0_9BACT</name>
<reference evidence="2 3" key="1">
    <citation type="submission" date="2019-08" db="EMBL/GenBank/DDBJ databases">
        <title>In-depth cultivation of the pig gut microbiome towards novel bacterial diversity and tailored functional studies.</title>
        <authorList>
            <person name="Wylensek D."/>
            <person name="Hitch T.C.A."/>
            <person name="Clavel T."/>
        </authorList>
    </citation>
    <scope>NUCLEOTIDE SEQUENCE [LARGE SCALE GENOMIC DNA]</scope>
    <source>
        <strain evidence="2 3">LKV-178-WT-2A</strain>
    </source>
</reference>
<organism evidence="2 3">
    <name type="scientific">Hallella mizrahii</name>
    <dbReference type="NCBI Taxonomy" id="2606637"/>
    <lineage>
        <taxon>Bacteria</taxon>
        <taxon>Pseudomonadati</taxon>
        <taxon>Bacteroidota</taxon>
        <taxon>Bacteroidia</taxon>
        <taxon>Bacteroidales</taxon>
        <taxon>Prevotellaceae</taxon>
        <taxon>Hallella</taxon>
    </lineage>
</organism>
<keyword evidence="1" id="KW-0472">Membrane</keyword>
<gene>
    <name evidence="2" type="ORF">FYJ73_04715</name>
</gene>
<keyword evidence="3" id="KW-1185">Reference proteome</keyword>
<feature type="transmembrane region" description="Helical" evidence="1">
    <location>
        <begin position="104"/>
        <end position="125"/>
    </location>
</feature>
<dbReference type="AlphaFoldDB" id="A0A7K0KET0"/>
<keyword evidence="1" id="KW-1133">Transmembrane helix</keyword>
<accession>A0A7K0KET0</accession>
<dbReference type="RefSeq" id="WP_154533558.1">
    <property type="nucleotide sequence ID" value="NZ_VUNG01000007.1"/>
</dbReference>
<keyword evidence="1" id="KW-0812">Transmembrane</keyword>
<comment type="caution">
    <text evidence="2">The sequence shown here is derived from an EMBL/GenBank/DDBJ whole genome shotgun (WGS) entry which is preliminary data.</text>
</comment>
<dbReference type="EMBL" id="VUNG01000007">
    <property type="protein sequence ID" value="MST83975.1"/>
    <property type="molecule type" value="Genomic_DNA"/>
</dbReference>
<evidence type="ECO:0000313" key="3">
    <source>
        <dbReference type="Proteomes" id="UP000438914"/>
    </source>
</evidence>
<proteinExistence type="predicted"/>
<sequence>MDNEGLITLTKCGNTIAADEIASKLASNGITASLHDELNDPAYGAYGPNPGIEVRVFKKDYEQSLRILKEIRTSRSEQLPWCPRCGSDKIKALPNKEGKRSTPAILLGIVLMILSCAGLILPSFVEALASLRLYGYIISPFVLLGGVLLVLPKQDYKYYQCIECGKVFKK</sequence>
<evidence type="ECO:0000313" key="2">
    <source>
        <dbReference type="EMBL" id="MST83975.1"/>
    </source>
</evidence>